<protein>
    <submittedName>
        <fullName evidence="2">Uncharacterized protein</fullName>
    </submittedName>
</protein>
<evidence type="ECO:0000313" key="2">
    <source>
        <dbReference type="EMBL" id="XDV69443.1"/>
    </source>
</evidence>
<sequence>MTEPQQHWLPGTTEDLVEDARQLGVQQVSPRLVKDYVEVGLLASPQPRKSTQRGSDPRVFPPEQRRLFSELMKARRHSPLGRVPYRTMMPIVIQMWLTSPLGASVIPVNQARRALRTWAEETGLHSIASRKKSSRAVIEQFAHPTATRNQRRLVEHLLQEGERTKQPRWDLLTEALKDLSSPWRAHARAYGLHGTERRIGPAVTPMSVDVAVAQWRFHWEVNQQLKAESVKAKELLYARELHRRAWAGYQQRRPALMAQAGEQAAYFATPDSTEQQIRKEVGAFTTTLGHVLGVDAGPRVPG</sequence>
<evidence type="ECO:0000256" key="1">
    <source>
        <dbReference type="SAM" id="MobiDB-lite"/>
    </source>
</evidence>
<geneLocation type="plasmid" evidence="2">
    <name>unnamed1</name>
</geneLocation>
<proteinExistence type="predicted"/>
<organism evidence="2">
    <name type="scientific">Streptomyces sp. R33</name>
    <dbReference type="NCBI Taxonomy" id="3238629"/>
    <lineage>
        <taxon>Bacteria</taxon>
        <taxon>Bacillati</taxon>
        <taxon>Actinomycetota</taxon>
        <taxon>Actinomycetes</taxon>
        <taxon>Kitasatosporales</taxon>
        <taxon>Streptomycetaceae</taxon>
        <taxon>Streptomyces</taxon>
    </lineage>
</organism>
<dbReference type="RefSeq" id="WP_369780616.1">
    <property type="nucleotide sequence ID" value="NZ_CP165728.1"/>
</dbReference>
<feature type="region of interest" description="Disordered" evidence="1">
    <location>
        <begin position="43"/>
        <end position="62"/>
    </location>
</feature>
<dbReference type="AlphaFoldDB" id="A0AB39YJQ4"/>
<dbReference type="EMBL" id="CP165728">
    <property type="protein sequence ID" value="XDV69443.1"/>
    <property type="molecule type" value="Genomic_DNA"/>
</dbReference>
<keyword evidence="2" id="KW-0614">Plasmid</keyword>
<reference evidence="2" key="1">
    <citation type="submission" date="2024-08" db="EMBL/GenBank/DDBJ databases">
        <authorList>
            <person name="Yu S.T."/>
        </authorList>
    </citation>
    <scope>NUCLEOTIDE SEQUENCE</scope>
    <source>
        <strain evidence="2">R33</strain>
        <plasmid evidence="2">unnamed1</plasmid>
    </source>
</reference>
<name>A0AB39YJQ4_9ACTN</name>
<gene>
    <name evidence="2" type="ORF">AB5J51_41740</name>
</gene>
<accession>A0AB39YJQ4</accession>